<sequence>MKLLHSLVVLLTLGVVSADAEDLSSHVSEDTLKQLSVRGEKLVEEEMRKALFGVKQMREVMWRNQLKHQHLMESLRRSGDKKKGAAQLAMEVTEKLKEAEEQCKDSLQSEWEQCRPCLEDACKTFYTSTCRRGFGTFQAKVETFFQKLSSRFGTNEPPTDGGDIPVTRSTDTTDTELVHIEESFHRWMDQVSLVVNRSVALVSMMSGRLDDVLQKAFLNYSDVLTAPEESTSDPYYPARDSGFLQGVGLDEVLSSFFDFGKSVVEEFGAVVTQVFDVTQEATREAKNRVRQSVPRFLQNQRLCRDLRKQTSECWQLQDQCQLCQGALLSECPGVRELHMELDEVSQLVLVSREQYDEILSIVKRHADETVSWLRDMAAEFSWVAPAENAAPENIFQITKMAPANHDEQNLSSTETKVEVNILNSTPILLSVPGDLQMQDLAFVQYVAQEALDKYKGMVRFEDQ</sequence>
<evidence type="ECO:0000259" key="12">
    <source>
        <dbReference type="SMART" id="SM00035"/>
    </source>
</evidence>
<evidence type="ECO:0000313" key="13">
    <source>
        <dbReference type="Ensembl" id="ENSCSEP00000021847.1"/>
    </source>
</evidence>
<keyword evidence="6" id="KW-1015">Disulfide bond</keyword>
<feature type="coiled-coil region" evidence="9">
    <location>
        <begin position="82"/>
        <end position="109"/>
    </location>
</feature>
<dbReference type="FunCoup" id="A0A3P8W5N3">
    <property type="interactions" value="780"/>
</dbReference>
<dbReference type="InterPro" id="IPR016014">
    <property type="entry name" value="Clusterin_N"/>
</dbReference>
<evidence type="ECO:0000256" key="5">
    <source>
        <dbReference type="ARBA" id="ARBA00023054"/>
    </source>
</evidence>
<reference evidence="13" key="3">
    <citation type="submission" date="2025-09" db="UniProtKB">
        <authorList>
            <consortium name="Ensembl"/>
        </authorList>
    </citation>
    <scope>IDENTIFICATION</scope>
</reference>
<feature type="domain" description="Clusterin N-terminal" evidence="11">
    <location>
        <begin position="24"/>
        <end position="242"/>
    </location>
</feature>
<evidence type="ECO:0000256" key="8">
    <source>
        <dbReference type="RuleBase" id="RU000629"/>
    </source>
</evidence>
<evidence type="ECO:0000256" key="7">
    <source>
        <dbReference type="ARBA" id="ARBA00023180"/>
    </source>
</evidence>
<proteinExistence type="inferred from homology"/>
<keyword evidence="4 10" id="KW-0732">Signal</keyword>
<evidence type="ECO:0000256" key="9">
    <source>
        <dbReference type="SAM" id="Coils"/>
    </source>
</evidence>
<dbReference type="PANTHER" id="PTHR10970">
    <property type="entry name" value="CLUSTERIN"/>
    <property type="match status" value="1"/>
</dbReference>
<feature type="domain" description="Clusterin C-terminal" evidence="12">
    <location>
        <begin position="255"/>
        <end position="455"/>
    </location>
</feature>
<reference evidence="13 14" key="1">
    <citation type="journal article" date="2014" name="Nat. Genet.">
        <title>Whole-genome sequence of a flatfish provides insights into ZW sex chromosome evolution and adaptation to a benthic lifestyle.</title>
        <authorList>
            <person name="Chen S."/>
            <person name="Zhang G."/>
            <person name="Shao C."/>
            <person name="Huang Q."/>
            <person name="Liu G."/>
            <person name="Zhang P."/>
            <person name="Song W."/>
            <person name="An N."/>
            <person name="Chalopin D."/>
            <person name="Volff J.N."/>
            <person name="Hong Y."/>
            <person name="Li Q."/>
            <person name="Sha Z."/>
            <person name="Zhou H."/>
            <person name="Xie M."/>
            <person name="Yu Q."/>
            <person name="Liu Y."/>
            <person name="Xiang H."/>
            <person name="Wang N."/>
            <person name="Wu K."/>
            <person name="Yang C."/>
            <person name="Zhou Q."/>
            <person name="Liao X."/>
            <person name="Yang L."/>
            <person name="Hu Q."/>
            <person name="Zhang J."/>
            <person name="Meng L."/>
            <person name="Jin L."/>
            <person name="Tian Y."/>
            <person name="Lian J."/>
            <person name="Yang J."/>
            <person name="Miao G."/>
            <person name="Liu S."/>
            <person name="Liang Z."/>
            <person name="Yan F."/>
            <person name="Li Y."/>
            <person name="Sun B."/>
            <person name="Zhang H."/>
            <person name="Zhang J."/>
            <person name="Zhu Y."/>
            <person name="Du M."/>
            <person name="Zhao Y."/>
            <person name="Schartl M."/>
            <person name="Tang Q."/>
            <person name="Wang J."/>
        </authorList>
    </citation>
    <scope>NUCLEOTIDE SEQUENCE</scope>
</reference>
<keyword evidence="3" id="KW-0964">Secreted</keyword>
<dbReference type="OMA" id="YLSEDCP"/>
<dbReference type="GO" id="GO:0051787">
    <property type="term" value="F:misfolded protein binding"/>
    <property type="evidence" value="ECO:0007669"/>
    <property type="project" value="TreeGrafter"/>
</dbReference>
<protein>
    <recommendedName>
        <fullName evidence="8">Clusterin</fullName>
    </recommendedName>
</protein>
<dbReference type="SMART" id="SM00030">
    <property type="entry name" value="CLb"/>
    <property type="match status" value="1"/>
</dbReference>
<dbReference type="GeneTree" id="ENSGT00530000063668"/>
<keyword evidence="5 9" id="KW-0175">Coiled coil</keyword>
<dbReference type="SMART" id="SM00035">
    <property type="entry name" value="CLa"/>
    <property type="match status" value="1"/>
</dbReference>
<accession>A0A3P8W5N3</accession>
<keyword evidence="7" id="KW-0325">Glycoprotein</keyword>
<organism evidence="13 14">
    <name type="scientific">Cynoglossus semilaevis</name>
    <name type="common">Tongue sole</name>
    <dbReference type="NCBI Taxonomy" id="244447"/>
    <lineage>
        <taxon>Eukaryota</taxon>
        <taxon>Metazoa</taxon>
        <taxon>Chordata</taxon>
        <taxon>Craniata</taxon>
        <taxon>Vertebrata</taxon>
        <taxon>Euteleostomi</taxon>
        <taxon>Actinopterygii</taxon>
        <taxon>Neopterygii</taxon>
        <taxon>Teleostei</taxon>
        <taxon>Neoteleostei</taxon>
        <taxon>Acanthomorphata</taxon>
        <taxon>Carangaria</taxon>
        <taxon>Pleuronectiformes</taxon>
        <taxon>Pleuronectoidei</taxon>
        <taxon>Cynoglossidae</taxon>
        <taxon>Cynoglossinae</taxon>
        <taxon>Cynoglossus</taxon>
    </lineage>
</organism>
<dbReference type="Ensembl" id="ENSCSET00000022125.1">
    <property type="protein sequence ID" value="ENSCSEP00000021847.1"/>
    <property type="gene ID" value="ENSCSEG00000013944.1"/>
</dbReference>
<evidence type="ECO:0000259" key="11">
    <source>
        <dbReference type="SMART" id="SM00030"/>
    </source>
</evidence>
<comment type="similarity">
    <text evidence="2 8">Belongs to the clusterin family.</text>
</comment>
<evidence type="ECO:0000256" key="10">
    <source>
        <dbReference type="SAM" id="SignalP"/>
    </source>
</evidence>
<dbReference type="AlphaFoldDB" id="A0A3P8W5N3"/>
<dbReference type="GO" id="GO:0005634">
    <property type="term" value="C:nucleus"/>
    <property type="evidence" value="ECO:0007669"/>
    <property type="project" value="TreeGrafter"/>
</dbReference>
<evidence type="ECO:0000256" key="2">
    <source>
        <dbReference type="ARBA" id="ARBA00010069"/>
    </source>
</evidence>
<evidence type="ECO:0000256" key="6">
    <source>
        <dbReference type="ARBA" id="ARBA00023157"/>
    </source>
</evidence>
<dbReference type="PANTHER" id="PTHR10970:SF2">
    <property type="entry name" value="CLUSTERIN-LIKE PROTEIN 1"/>
    <property type="match status" value="1"/>
</dbReference>
<dbReference type="InterPro" id="IPR016015">
    <property type="entry name" value="Clusterin_C"/>
</dbReference>
<dbReference type="InterPro" id="IPR000753">
    <property type="entry name" value="Clusterin-like"/>
</dbReference>
<name>A0A3P8W5N3_CYNSE</name>
<evidence type="ECO:0000256" key="3">
    <source>
        <dbReference type="ARBA" id="ARBA00022525"/>
    </source>
</evidence>
<dbReference type="Pfam" id="PF01093">
    <property type="entry name" value="Clusterin"/>
    <property type="match status" value="1"/>
</dbReference>
<feature type="chain" id="PRO_5018144524" description="Clusterin" evidence="10">
    <location>
        <begin position="19"/>
        <end position="463"/>
    </location>
</feature>
<comment type="subcellular location">
    <subcellularLocation>
        <location evidence="1">Secreted</location>
    </subcellularLocation>
</comment>
<keyword evidence="14" id="KW-1185">Reference proteome</keyword>
<evidence type="ECO:0000256" key="4">
    <source>
        <dbReference type="ARBA" id="ARBA00022729"/>
    </source>
</evidence>
<reference evidence="13" key="2">
    <citation type="submission" date="2025-08" db="UniProtKB">
        <authorList>
            <consortium name="Ensembl"/>
        </authorList>
    </citation>
    <scope>IDENTIFICATION</scope>
</reference>
<evidence type="ECO:0000256" key="1">
    <source>
        <dbReference type="ARBA" id="ARBA00004613"/>
    </source>
</evidence>
<evidence type="ECO:0000313" key="14">
    <source>
        <dbReference type="Proteomes" id="UP000265120"/>
    </source>
</evidence>
<dbReference type="STRING" id="244447.ENSCSEP00000021847"/>
<dbReference type="GO" id="GO:0005615">
    <property type="term" value="C:extracellular space"/>
    <property type="evidence" value="ECO:0007669"/>
    <property type="project" value="TreeGrafter"/>
</dbReference>
<feature type="signal peptide" evidence="10">
    <location>
        <begin position="1"/>
        <end position="18"/>
    </location>
</feature>
<dbReference type="Proteomes" id="UP000265120">
    <property type="component" value="Chromosome 20"/>
</dbReference>
<dbReference type="InParanoid" id="A0A3P8W5N3"/>